<feature type="region of interest" description="Disordered" evidence="5">
    <location>
        <begin position="1"/>
        <end position="26"/>
    </location>
</feature>
<keyword evidence="2" id="KW-0805">Transcription regulation</keyword>
<keyword evidence="8" id="KW-1185">Reference proteome</keyword>
<dbReference type="AlphaFoldDB" id="A0A1Y1IEI6"/>
<feature type="region of interest" description="Disordered" evidence="5">
    <location>
        <begin position="185"/>
        <end position="242"/>
    </location>
</feature>
<keyword evidence="3" id="KW-0804">Transcription</keyword>
<dbReference type="InterPro" id="IPR036093">
    <property type="entry name" value="NAC_dom_sf"/>
</dbReference>
<proteinExistence type="predicted"/>
<feature type="compositionally biased region" description="Low complexity" evidence="5">
    <location>
        <begin position="222"/>
        <end position="233"/>
    </location>
</feature>
<dbReference type="PROSITE" id="PS51005">
    <property type="entry name" value="NAC"/>
    <property type="match status" value="1"/>
</dbReference>
<dbReference type="PANTHER" id="PTHR31989">
    <property type="entry name" value="NAC DOMAIN-CONTAINING PROTEIN 82-RELATED"/>
    <property type="match status" value="1"/>
</dbReference>
<evidence type="ECO:0000256" key="2">
    <source>
        <dbReference type="ARBA" id="ARBA00023015"/>
    </source>
</evidence>
<gene>
    <name evidence="7" type="ORF">KFL_003330190</name>
</gene>
<keyword evidence="4" id="KW-0539">Nucleus</keyword>
<name>A0A1Y1IEI6_KLENI</name>
<evidence type="ECO:0000256" key="5">
    <source>
        <dbReference type="SAM" id="MobiDB-lite"/>
    </source>
</evidence>
<dbReference type="GO" id="GO:0005634">
    <property type="term" value="C:nucleus"/>
    <property type="evidence" value="ECO:0007669"/>
    <property type="project" value="UniProtKB-SubCell"/>
</dbReference>
<dbReference type="SUPFAM" id="SSF101941">
    <property type="entry name" value="NAC domain"/>
    <property type="match status" value="1"/>
</dbReference>
<feature type="region of interest" description="Disordered" evidence="5">
    <location>
        <begin position="361"/>
        <end position="385"/>
    </location>
</feature>
<evidence type="ECO:0000259" key="6">
    <source>
        <dbReference type="PROSITE" id="PS51005"/>
    </source>
</evidence>
<evidence type="ECO:0000256" key="1">
    <source>
        <dbReference type="ARBA" id="ARBA00004123"/>
    </source>
</evidence>
<reference evidence="7 8" key="1">
    <citation type="journal article" date="2014" name="Nat. Commun.">
        <title>Klebsormidium flaccidum genome reveals primary factors for plant terrestrial adaptation.</title>
        <authorList>
            <person name="Hori K."/>
            <person name="Maruyama F."/>
            <person name="Fujisawa T."/>
            <person name="Togashi T."/>
            <person name="Yamamoto N."/>
            <person name="Seo M."/>
            <person name="Sato S."/>
            <person name="Yamada T."/>
            <person name="Mori H."/>
            <person name="Tajima N."/>
            <person name="Moriyama T."/>
            <person name="Ikeuchi M."/>
            <person name="Watanabe M."/>
            <person name="Wada H."/>
            <person name="Kobayashi K."/>
            <person name="Saito M."/>
            <person name="Masuda T."/>
            <person name="Sasaki-Sekimoto Y."/>
            <person name="Mashiguchi K."/>
            <person name="Awai K."/>
            <person name="Shimojima M."/>
            <person name="Masuda S."/>
            <person name="Iwai M."/>
            <person name="Nobusawa T."/>
            <person name="Narise T."/>
            <person name="Kondo S."/>
            <person name="Saito H."/>
            <person name="Sato R."/>
            <person name="Murakawa M."/>
            <person name="Ihara Y."/>
            <person name="Oshima-Yamada Y."/>
            <person name="Ohtaka K."/>
            <person name="Satoh M."/>
            <person name="Sonobe K."/>
            <person name="Ishii M."/>
            <person name="Ohtani R."/>
            <person name="Kanamori-Sato M."/>
            <person name="Honoki R."/>
            <person name="Miyazaki D."/>
            <person name="Mochizuki H."/>
            <person name="Umetsu J."/>
            <person name="Higashi K."/>
            <person name="Shibata D."/>
            <person name="Kamiya Y."/>
            <person name="Sato N."/>
            <person name="Nakamura Y."/>
            <person name="Tabata S."/>
            <person name="Ida S."/>
            <person name="Kurokawa K."/>
            <person name="Ohta H."/>
        </authorList>
    </citation>
    <scope>NUCLEOTIDE SEQUENCE [LARGE SCALE GENOMIC DNA]</scope>
    <source>
        <strain evidence="7 8">NIES-2285</strain>
    </source>
</reference>
<accession>A0A1Y1IEI6</accession>
<dbReference type="GO" id="GO:0006355">
    <property type="term" value="P:regulation of DNA-templated transcription"/>
    <property type="evidence" value="ECO:0007669"/>
    <property type="project" value="InterPro"/>
</dbReference>
<dbReference type="Proteomes" id="UP000054558">
    <property type="component" value="Unassembled WGS sequence"/>
</dbReference>
<comment type="subcellular location">
    <subcellularLocation>
        <location evidence="1">Nucleus</location>
    </subcellularLocation>
</comment>
<dbReference type="EMBL" id="DF237282">
    <property type="protein sequence ID" value="GAQ87136.1"/>
    <property type="molecule type" value="Genomic_DNA"/>
</dbReference>
<sequence>MQDKDASLEPSTESAKLLSAPVPRGSADVVRRVAREGSLGVGFRPTDPELLSLLQKRVEEGTGHANVTELPGGPGALDPEILFNASDATPEAPPTRESARFFFCTRARARNGQWSRKTASGWWDQERNPTSFAPGEYTANRPQMVIFNHKTAGPGKATGLKWQMHEYQISRDEPLVLCKVMQVAEQPRRKPVKRQRSPAEQAESGVPDKPLGSRIRPRRPESASAESPWPEAAQGTRLEGLLDDVLRGRRPVVVSSGTERNATERGPAESLGELPDILLGQPLDAPTNLSAQAAGIRPLGPELPTVQPLSGATAESEIAAAIAPGTVLLTFPEPVNDVSNEDRMTWQNREDALRLVQRALSEAEGASPDKMAAVPPEQQAFRKGA</sequence>
<organism evidence="7 8">
    <name type="scientific">Klebsormidium nitens</name>
    <name type="common">Green alga</name>
    <name type="synonym">Ulothrix nitens</name>
    <dbReference type="NCBI Taxonomy" id="105231"/>
    <lineage>
        <taxon>Eukaryota</taxon>
        <taxon>Viridiplantae</taxon>
        <taxon>Streptophyta</taxon>
        <taxon>Klebsormidiophyceae</taxon>
        <taxon>Klebsormidiales</taxon>
        <taxon>Klebsormidiaceae</taxon>
        <taxon>Klebsormidium</taxon>
    </lineage>
</organism>
<evidence type="ECO:0000313" key="8">
    <source>
        <dbReference type="Proteomes" id="UP000054558"/>
    </source>
</evidence>
<dbReference type="InterPro" id="IPR003441">
    <property type="entry name" value="NAC-dom"/>
</dbReference>
<evidence type="ECO:0000256" key="3">
    <source>
        <dbReference type="ARBA" id="ARBA00023163"/>
    </source>
</evidence>
<evidence type="ECO:0000313" key="7">
    <source>
        <dbReference type="EMBL" id="GAQ87136.1"/>
    </source>
</evidence>
<dbReference type="GO" id="GO:0003677">
    <property type="term" value="F:DNA binding"/>
    <property type="evidence" value="ECO:0007669"/>
    <property type="project" value="InterPro"/>
</dbReference>
<feature type="domain" description="NAC" evidence="6">
    <location>
        <begin position="37"/>
        <end position="183"/>
    </location>
</feature>
<evidence type="ECO:0000256" key="4">
    <source>
        <dbReference type="ARBA" id="ARBA00023242"/>
    </source>
</evidence>
<dbReference type="Pfam" id="PF02365">
    <property type="entry name" value="NAM"/>
    <property type="match status" value="1"/>
</dbReference>
<protein>
    <recommendedName>
        <fullName evidence="6">NAC domain-containing protein</fullName>
    </recommendedName>
</protein>
<dbReference type="Gene3D" id="2.170.150.80">
    <property type="entry name" value="NAC domain"/>
    <property type="match status" value="1"/>
</dbReference>